<feature type="transmembrane region" description="Helical" evidence="8">
    <location>
        <begin position="152"/>
        <end position="175"/>
    </location>
</feature>
<accession>A0A3N0AGX0</accession>
<evidence type="ECO:0000256" key="7">
    <source>
        <dbReference type="ARBA" id="ARBA00023136"/>
    </source>
</evidence>
<dbReference type="GO" id="GO:0005283">
    <property type="term" value="F:amino acid:sodium symporter activity"/>
    <property type="evidence" value="ECO:0007669"/>
    <property type="project" value="InterPro"/>
</dbReference>
<keyword evidence="3 8" id="KW-0813">Transport</keyword>
<evidence type="ECO:0000256" key="6">
    <source>
        <dbReference type="ARBA" id="ARBA00022989"/>
    </source>
</evidence>
<proteinExistence type="inferred from homology"/>
<dbReference type="Pfam" id="PF01235">
    <property type="entry name" value="Na_Ala_symp"/>
    <property type="match status" value="1"/>
</dbReference>
<dbReference type="RefSeq" id="WP_123197791.1">
    <property type="nucleotide sequence ID" value="NZ_QICB01000002.1"/>
</dbReference>
<comment type="subcellular location">
    <subcellularLocation>
        <location evidence="1 8">Cell membrane</location>
        <topology evidence="1 8">Multi-pass membrane protein</topology>
    </subcellularLocation>
</comment>
<evidence type="ECO:0000313" key="9">
    <source>
        <dbReference type="EMBL" id="RNL20690.1"/>
    </source>
</evidence>
<dbReference type="GO" id="GO:0005886">
    <property type="term" value="C:plasma membrane"/>
    <property type="evidence" value="ECO:0007669"/>
    <property type="project" value="UniProtKB-SubCell"/>
</dbReference>
<comment type="caution">
    <text evidence="9">The sequence shown here is derived from an EMBL/GenBank/DDBJ whole genome shotgun (WGS) entry which is preliminary data.</text>
</comment>
<evidence type="ECO:0000256" key="2">
    <source>
        <dbReference type="ARBA" id="ARBA00009261"/>
    </source>
</evidence>
<sequence length="472" mass="49556">MEAALLTFVQTVNSYLSNYVLIILLIGTGLFFTIKTRFVQVRCFGEGLKGVFGNFSLNGGKHKSGMSSFQALATAIAAQVGTGNIVGACGAILIGGPGAIFWMWVIAFLGMATNYAEAVLAQKTRRVDADGTVHGGPVYYIRTAFKGKFGKFLAGFFAIAIVLALGIMGCMVQSNSIASTCNTAFGIPTWIMGLIIVIAGGFIFLGGVSRIASVTEKMVPIMAVIYLIGGIGVLIVNASEVPAAFALIFECAFNPQASVGGVTFGLIAALSQGAKRGLFSNEAGMGSTPHAHAMANVKNPHEQGVVAIVAVFVDTFVVVTITALTCIVTLYVGDGLLAQGLYDSVDKTNMAQIAFGSLFGTAGGNIFVAVCLLFFAFSTIISWNLFAKINIEYLFGKKAVPVFSCIALVFIFIGSLLANDLVWELADMFNQLMVLPNAIALIALGGAVSMCAKTRGQKMEFADKKAESADAE</sequence>
<feature type="transmembrane region" description="Helical" evidence="8">
    <location>
        <begin position="99"/>
        <end position="116"/>
    </location>
</feature>
<gene>
    <name evidence="9" type="ORF">DMP07_03665</name>
</gene>
<evidence type="ECO:0000256" key="8">
    <source>
        <dbReference type="RuleBase" id="RU363064"/>
    </source>
</evidence>
<keyword evidence="4 8" id="KW-1003">Cell membrane</keyword>
<dbReference type="PANTHER" id="PTHR30330">
    <property type="entry name" value="AGSS FAMILY TRANSPORTER, SODIUM-ALANINE"/>
    <property type="match status" value="1"/>
</dbReference>
<keyword evidence="7 8" id="KW-0472">Membrane</keyword>
<feature type="transmembrane region" description="Helical" evidence="8">
    <location>
        <begin position="244"/>
        <end position="270"/>
    </location>
</feature>
<feature type="transmembrane region" description="Helical" evidence="8">
    <location>
        <begin position="399"/>
        <end position="417"/>
    </location>
</feature>
<dbReference type="PRINTS" id="PR00175">
    <property type="entry name" value="NAALASMPORT"/>
</dbReference>
<protein>
    <submittedName>
        <fullName evidence="9">Alanine glycine permease</fullName>
    </submittedName>
</protein>
<feature type="transmembrane region" description="Helical" evidence="8">
    <location>
        <begin position="15"/>
        <end position="34"/>
    </location>
</feature>
<evidence type="ECO:0000256" key="1">
    <source>
        <dbReference type="ARBA" id="ARBA00004651"/>
    </source>
</evidence>
<evidence type="ECO:0000256" key="4">
    <source>
        <dbReference type="ARBA" id="ARBA00022475"/>
    </source>
</evidence>
<feature type="transmembrane region" description="Helical" evidence="8">
    <location>
        <begin position="429"/>
        <end position="452"/>
    </location>
</feature>
<dbReference type="OrthoDB" id="9806926at2"/>
<dbReference type="PANTHER" id="PTHR30330:SF14">
    <property type="entry name" value="SODIUM_AMINO ACID (ALANINE) SYMPORTER"/>
    <property type="match status" value="1"/>
</dbReference>
<keyword evidence="8" id="KW-0769">Symport</keyword>
<evidence type="ECO:0000313" key="10">
    <source>
        <dbReference type="Proteomes" id="UP000267368"/>
    </source>
</evidence>
<dbReference type="NCBIfam" id="TIGR00835">
    <property type="entry name" value="agcS"/>
    <property type="match status" value="1"/>
</dbReference>
<feature type="transmembrane region" description="Helical" evidence="8">
    <location>
        <begin position="366"/>
        <end position="387"/>
    </location>
</feature>
<keyword evidence="6 8" id="KW-1133">Transmembrane helix</keyword>
<dbReference type="Gene3D" id="1.20.1740.10">
    <property type="entry name" value="Amino acid/polyamine transporter I"/>
    <property type="match status" value="1"/>
</dbReference>
<organism evidence="9 10">
    <name type="scientific">Slackia faecicanis</name>
    <dbReference type="NCBI Taxonomy" id="255723"/>
    <lineage>
        <taxon>Bacteria</taxon>
        <taxon>Bacillati</taxon>
        <taxon>Actinomycetota</taxon>
        <taxon>Coriobacteriia</taxon>
        <taxon>Eggerthellales</taxon>
        <taxon>Eggerthellaceae</taxon>
        <taxon>Slackia</taxon>
    </lineage>
</organism>
<feature type="transmembrane region" description="Helical" evidence="8">
    <location>
        <begin position="218"/>
        <end position="238"/>
    </location>
</feature>
<dbReference type="Proteomes" id="UP000267368">
    <property type="component" value="Unassembled WGS sequence"/>
</dbReference>
<dbReference type="AlphaFoldDB" id="A0A3N0AGX0"/>
<keyword evidence="10" id="KW-1185">Reference proteome</keyword>
<reference evidence="10" key="1">
    <citation type="submission" date="2018-05" db="EMBL/GenBank/DDBJ databases">
        <title>Genome Sequencing of selected type strains of the family Eggerthellaceae.</title>
        <authorList>
            <person name="Danylec N."/>
            <person name="Stoll D.A."/>
            <person name="Doetsch A."/>
            <person name="Huch M."/>
        </authorList>
    </citation>
    <scope>NUCLEOTIDE SEQUENCE [LARGE SCALE GENOMIC DNA]</scope>
    <source>
        <strain evidence="10">DSM 17537</strain>
    </source>
</reference>
<feature type="transmembrane region" description="Helical" evidence="8">
    <location>
        <begin position="71"/>
        <end position="93"/>
    </location>
</feature>
<evidence type="ECO:0000256" key="3">
    <source>
        <dbReference type="ARBA" id="ARBA00022448"/>
    </source>
</evidence>
<dbReference type="EMBL" id="QICB01000002">
    <property type="protein sequence ID" value="RNL20690.1"/>
    <property type="molecule type" value="Genomic_DNA"/>
</dbReference>
<evidence type="ECO:0000256" key="5">
    <source>
        <dbReference type="ARBA" id="ARBA00022692"/>
    </source>
</evidence>
<comment type="similarity">
    <text evidence="2 8">Belongs to the alanine or glycine:cation symporter (AGCS) (TC 2.A.25) family.</text>
</comment>
<dbReference type="InterPro" id="IPR001463">
    <property type="entry name" value="Na/Ala_symport"/>
</dbReference>
<name>A0A3N0AGX0_9ACTN</name>
<dbReference type="PROSITE" id="PS00873">
    <property type="entry name" value="NA_ALANINE_SYMP"/>
    <property type="match status" value="1"/>
</dbReference>
<feature type="transmembrane region" description="Helical" evidence="8">
    <location>
        <begin position="304"/>
        <end position="332"/>
    </location>
</feature>
<keyword evidence="5 8" id="KW-0812">Transmembrane</keyword>
<feature type="transmembrane region" description="Helical" evidence="8">
    <location>
        <begin position="187"/>
        <end position="206"/>
    </location>
</feature>